<dbReference type="Gene3D" id="3.20.20.300">
    <property type="entry name" value="Glycoside hydrolase, family 3, N-terminal domain"/>
    <property type="match status" value="1"/>
</dbReference>
<dbReference type="FunFam" id="3.20.20.300:FF:000006">
    <property type="entry name" value="Beta-glucosidase H"/>
    <property type="match status" value="1"/>
</dbReference>
<evidence type="ECO:0000256" key="5">
    <source>
        <dbReference type="ARBA" id="ARBA00023295"/>
    </source>
</evidence>
<name>A0A1E3R094_9ASCO</name>
<dbReference type="Gene3D" id="2.60.40.10">
    <property type="entry name" value="Immunoglobulins"/>
    <property type="match status" value="1"/>
</dbReference>
<dbReference type="InterPro" id="IPR037524">
    <property type="entry name" value="PA14/GLEYA"/>
</dbReference>
<comment type="catalytic activity">
    <reaction evidence="1 6">
        <text>Hydrolysis of terminal, non-reducing beta-D-glucosyl residues with release of beta-D-glucose.</text>
        <dbReference type="EC" id="3.2.1.21"/>
    </reaction>
</comment>
<keyword evidence="4 6" id="KW-0378">Hydrolase</keyword>
<reference evidence="9" key="1">
    <citation type="submission" date="2016-05" db="EMBL/GenBank/DDBJ databases">
        <title>Comparative genomics of biotechnologically important yeasts.</title>
        <authorList>
            <consortium name="DOE Joint Genome Institute"/>
            <person name="Riley R."/>
            <person name="Haridas S."/>
            <person name="Wolfe K.H."/>
            <person name="Lopes M.R."/>
            <person name="Hittinger C.T."/>
            <person name="Goker M."/>
            <person name="Salamov A."/>
            <person name="Wisecaver J."/>
            <person name="Long T.M."/>
            <person name="Aerts A.L."/>
            <person name="Barry K."/>
            <person name="Choi C."/>
            <person name="Clum A."/>
            <person name="Coughlan A.Y."/>
            <person name="Deshpande S."/>
            <person name="Douglass A.P."/>
            <person name="Hanson S.J."/>
            <person name="Klenk H.-P."/>
            <person name="Labutti K."/>
            <person name="Lapidus A."/>
            <person name="Lindquist E."/>
            <person name="Lipzen A."/>
            <person name="Meier-Kolthoff J.P."/>
            <person name="Ohm R.A."/>
            <person name="Otillar R.P."/>
            <person name="Pangilinan J."/>
            <person name="Peng Y."/>
            <person name="Rokas A."/>
            <person name="Rosa C.A."/>
            <person name="Scheuner C."/>
            <person name="Sibirny A.A."/>
            <person name="Slot J.C."/>
            <person name="Stielow J.B."/>
            <person name="Sun H."/>
            <person name="Kurtzman C.P."/>
            <person name="Blackwell M."/>
            <person name="Grigoriev I.V."/>
            <person name="Jeffries T.W."/>
        </authorList>
    </citation>
    <scope>NUCLEOTIDE SEQUENCE [LARGE SCALE GENOMIC DNA]</scope>
    <source>
        <strain evidence="9">NRRL Y-12698</strain>
    </source>
</reference>
<feature type="domain" description="PA14" evidence="7">
    <location>
        <begin position="394"/>
        <end position="555"/>
    </location>
</feature>
<dbReference type="UniPathway" id="UPA00696"/>
<dbReference type="SMART" id="SM01217">
    <property type="entry name" value="Fn3_like"/>
    <property type="match status" value="1"/>
</dbReference>
<dbReference type="InterPro" id="IPR002772">
    <property type="entry name" value="Glyco_hydro_3_C"/>
</dbReference>
<comment type="similarity">
    <text evidence="2 6">Belongs to the glycosyl hydrolase 3 family.</text>
</comment>
<dbReference type="EC" id="3.2.1.21" evidence="3 6"/>
<dbReference type="GeneID" id="30150120"/>
<dbReference type="PROSITE" id="PS51820">
    <property type="entry name" value="PA14"/>
    <property type="match status" value="1"/>
</dbReference>
<sequence>MPLDIEHVISQLTLREKVELVSGIDFWHTKAVERLNIPSLRFSDGPNGIRGTKFFNGVKSGCFPCGTSLGSTFDKELLEAAGRLMATEAKFKGAHVILGPTCNIQRSPLGGRGFESFSEDPSLSGLATAAVIKGIQSEGIVATIKHFVANDLEDERNSINAIISQRALREVYLKPFQIAVRDAEPKALMTCYNKVNGEHVSQSKYLLTDILRNEWQWDGTIMSDWFGVYSIKASIDAGLDIEMPGPPLMRNVAGLIHAITTTEIHSDVIDDRVRNVLKLVNNCANANVSDGETDGNNTKETGQKLNAIGCAGVVLLKNENNFLPLLKTDNVAVIGPNAKIARYCGGGSASMVTYYAITPYEGIERKLDAKPAYAIGTSIHKTLPGLGSHLVSPDGAVGYTTNVYLEPREAKNRTYVETIAMSDSSFHLFDYKHPKISGNLFYFDLEGTYTPEETGEYDFGVACLGTAELFIDGKLVVDNRTSQTPGPTGLGSGAAEKISTVALTKGQKYTVKIYFGSAPTCKVKSADTVSTNGGGSLSFGAIKKSSPEENIAAAVKVAKANDKVVLCIGTSKDWESEGVDRPDMDLPRNQEELVLRVLEANPNTVIVNQSGTPVTLSAEVVAKTPALLQAWFGGNETGNVIANILFGDVNPSGKLPLTWPKKLEDNPAHLTYKSDRGQCVYGEDVYVGYKWYEKNKIEPLFAFGHGLSYTSFKLSDLGVQRDAKTFTVSVTVTNTGDRDGAEVVQVYLAPPTSYDIQAISRPNKELKDFAKVFVKAGASKRVEITLDLKYATSFFDAYKNKWCSVKGEYTVLVGNSSDNISLEGTVKVDKTVFWSGV</sequence>
<dbReference type="SMART" id="SM00758">
    <property type="entry name" value="PA14"/>
    <property type="match status" value="1"/>
</dbReference>
<dbReference type="InterPro" id="IPR036881">
    <property type="entry name" value="Glyco_hydro_3_C_sf"/>
</dbReference>
<dbReference type="FunFam" id="2.60.40.10:FF:000495">
    <property type="entry name" value="Periplasmic beta-glucosidase"/>
    <property type="match status" value="1"/>
</dbReference>
<proteinExistence type="inferred from homology"/>
<evidence type="ECO:0000259" key="7">
    <source>
        <dbReference type="PROSITE" id="PS51820"/>
    </source>
</evidence>
<dbReference type="InterPro" id="IPR011658">
    <property type="entry name" value="PA14_dom"/>
</dbReference>
<dbReference type="InterPro" id="IPR026891">
    <property type="entry name" value="Fn3-like"/>
</dbReference>
<dbReference type="Pfam" id="PF01915">
    <property type="entry name" value="Glyco_hydro_3_C"/>
    <property type="match status" value="1"/>
</dbReference>
<dbReference type="GO" id="GO:0030245">
    <property type="term" value="P:cellulose catabolic process"/>
    <property type="evidence" value="ECO:0007669"/>
    <property type="project" value="UniProtKB-UniPathway"/>
</dbReference>
<dbReference type="PROSITE" id="PS00775">
    <property type="entry name" value="GLYCOSYL_HYDROL_F3"/>
    <property type="match status" value="1"/>
</dbReference>
<dbReference type="Pfam" id="PF07691">
    <property type="entry name" value="PA14"/>
    <property type="match status" value="1"/>
</dbReference>
<dbReference type="Pfam" id="PF00933">
    <property type="entry name" value="Glyco_hydro_3"/>
    <property type="match status" value="1"/>
</dbReference>
<dbReference type="Gene3D" id="2.60.120.260">
    <property type="entry name" value="Galactose-binding domain-like"/>
    <property type="match status" value="1"/>
</dbReference>
<keyword evidence="6" id="KW-0119">Carbohydrate metabolism</keyword>
<dbReference type="RefSeq" id="XP_018988110.1">
    <property type="nucleotide sequence ID" value="XM_019132267.1"/>
</dbReference>
<accession>A0A1E3R094</accession>
<dbReference type="InterPro" id="IPR017853">
    <property type="entry name" value="GH"/>
</dbReference>
<keyword evidence="5 6" id="KW-0326">Glycosidase</keyword>
<dbReference type="EMBL" id="KV454426">
    <property type="protein sequence ID" value="ODQ82782.1"/>
    <property type="molecule type" value="Genomic_DNA"/>
</dbReference>
<evidence type="ECO:0000256" key="1">
    <source>
        <dbReference type="ARBA" id="ARBA00000448"/>
    </source>
</evidence>
<comment type="pathway">
    <text evidence="6">Glycan metabolism; cellulose degradation.</text>
</comment>
<dbReference type="STRING" id="984486.A0A1E3R094"/>
<dbReference type="Gene3D" id="3.40.50.1700">
    <property type="entry name" value="Glycoside hydrolase family 3 C-terminal domain"/>
    <property type="match status" value="1"/>
</dbReference>
<evidence type="ECO:0000256" key="6">
    <source>
        <dbReference type="RuleBase" id="RU361161"/>
    </source>
</evidence>
<dbReference type="InterPro" id="IPR001764">
    <property type="entry name" value="Glyco_hydro_3_N"/>
</dbReference>
<dbReference type="Pfam" id="PF14310">
    <property type="entry name" value="Fn3-like"/>
    <property type="match status" value="1"/>
</dbReference>
<dbReference type="SUPFAM" id="SSF52279">
    <property type="entry name" value="Beta-D-glucan exohydrolase, C-terminal domain"/>
    <property type="match status" value="1"/>
</dbReference>
<dbReference type="SUPFAM" id="SSF51445">
    <property type="entry name" value="(Trans)glycosidases"/>
    <property type="match status" value="1"/>
</dbReference>
<gene>
    <name evidence="8" type="ORF">BABINDRAFT_5695</name>
</gene>
<dbReference type="InterPro" id="IPR036962">
    <property type="entry name" value="Glyco_hydro_3_N_sf"/>
</dbReference>
<evidence type="ECO:0000313" key="8">
    <source>
        <dbReference type="EMBL" id="ODQ82782.1"/>
    </source>
</evidence>
<dbReference type="InterPro" id="IPR013783">
    <property type="entry name" value="Ig-like_fold"/>
</dbReference>
<dbReference type="GO" id="GO:0008422">
    <property type="term" value="F:beta-glucosidase activity"/>
    <property type="evidence" value="ECO:0007669"/>
    <property type="project" value="UniProtKB-EC"/>
</dbReference>
<protein>
    <recommendedName>
        <fullName evidence="3 6">beta-glucosidase</fullName>
        <ecNumber evidence="3 6">3.2.1.21</ecNumber>
    </recommendedName>
</protein>
<dbReference type="PANTHER" id="PTHR42715:SF27">
    <property type="entry name" value="BETA-GLUCOSIDASE-RELATED"/>
    <property type="match status" value="1"/>
</dbReference>
<keyword evidence="9" id="KW-1185">Reference proteome</keyword>
<dbReference type="InterPro" id="IPR050288">
    <property type="entry name" value="Cellulose_deg_GH3"/>
</dbReference>
<dbReference type="Proteomes" id="UP000094336">
    <property type="component" value="Unassembled WGS sequence"/>
</dbReference>
<evidence type="ECO:0000256" key="3">
    <source>
        <dbReference type="ARBA" id="ARBA00012744"/>
    </source>
</evidence>
<keyword evidence="6" id="KW-0624">Polysaccharide degradation</keyword>
<evidence type="ECO:0000313" key="9">
    <source>
        <dbReference type="Proteomes" id="UP000094336"/>
    </source>
</evidence>
<dbReference type="InterPro" id="IPR019800">
    <property type="entry name" value="Glyco_hydro_3_AS"/>
</dbReference>
<dbReference type="AlphaFoldDB" id="A0A1E3R094"/>
<evidence type="ECO:0000256" key="2">
    <source>
        <dbReference type="ARBA" id="ARBA00005336"/>
    </source>
</evidence>
<evidence type="ECO:0000256" key="4">
    <source>
        <dbReference type="ARBA" id="ARBA00022801"/>
    </source>
</evidence>
<dbReference type="PANTHER" id="PTHR42715">
    <property type="entry name" value="BETA-GLUCOSIDASE"/>
    <property type="match status" value="1"/>
</dbReference>
<dbReference type="OrthoDB" id="47059at2759"/>
<dbReference type="PRINTS" id="PR00133">
    <property type="entry name" value="GLHYDRLASE3"/>
</dbReference>
<organism evidence="8 9">
    <name type="scientific">Babjeviella inositovora NRRL Y-12698</name>
    <dbReference type="NCBI Taxonomy" id="984486"/>
    <lineage>
        <taxon>Eukaryota</taxon>
        <taxon>Fungi</taxon>
        <taxon>Dikarya</taxon>
        <taxon>Ascomycota</taxon>
        <taxon>Saccharomycotina</taxon>
        <taxon>Pichiomycetes</taxon>
        <taxon>Serinales incertae sedis</taxon>
        <taxon>Babjeviella</taxon>
    </lineage>
</organism>